<evidence type="ECO:0000313" key="3">
    <source>
        <dbReference type="Proteomes" id="UP001596977"/>
    </source>
</evidence>
<dbReference type="RefSeq" id="WP_264944451.1">
    <property type="nucleotide sequence ID" value="NZ_JAPDRA010000005.1"/>
</dbReference>
<keyword evidence="3" id="KW-1185">Reference proteome</keyword>
<evidence type="ECO:0000256" key="1">
    <source>
        <dbReference type="SAM" id="SignalP"/>
    </source>
</evidence>
<comment type="caution">
    <text evidence="2">The sequence shown here is derived from an EMBL/GenBank/DDBJ whole genome shotgun (WGS) entry which is preliminary data.</text>
</comment>
<dbReference type="EMBL" id="JBHTJG010000005">
    <property type="protein sequence ID" value="MFD0947172.1"/>
    <property type="molecule type" value="Genomic_DNA"/>
</dbReference>
<name>A0ABW3H7M8_9SPHN</name>
<organism evidence="2 3">
    <name type="scientific">Sphingomonas canadensis</name>
    <dbReference type="NCBI Taxonomy" id="1219257"/>
    <lineage>
        <taxon>Bacteria</taxon>
        <taxon>Pseudomonadati</taxon>
        <taxon>Pseudomonadota</taxon>
        <taxon>Alphaproteobacteria</taxon>
        <taxon>Sphingomonadales</taxon>
        <taxon>Sphingomonadaceae</taxon>
        <taxon>Sphingomonas</taxon>
    </lineage>
</organism>
<evidence type="ECO:0000313" key="2">
    <source>
        <dbReference type="EMBL" id="MFD0947172.1"/>
    </source>
</evidence>
<feature type="chain" id="PRO_5046793445" description="DUF4440 domain-containing protein" evidence="1">
    <location>
        <begin position="27"/>
        <end position="192"/>
    </location>
</feature>
<reference evidence="3" key="1">
    <citation type="journal article" date="2019" name="Int. J. Syst. Evol. Microbiol.">
        <title>The Global Catalogue of Microorganisms (GCM) 10K type strain sequencing project: providing services to taxonomists for standard genome sequencing and annotation.</title>
        <authorList>
            <consortium name="The Broad Institute Genomics Platform"/>
            <consortium name="The Broad Institute Genome Sequencing Center for Infectious Disease"/>
            <person name="Wu L."/>
            <person name="Ma J."/>
        </authorList>
    </citation>
    <scope>NUCLEOTIDE SEQUENCE [LARGE SCALE GENOMIC DNA]</scope>
    <source>
        <strain evidence="3">CCUG 62982</strain>
    </source>
</reference>
<dbReference type="Proteomes" id="UP001596977">
    <property type="component" value="Unassembled WGS sequence"/>
</dbReference>
<accession>A0ABW3H7M8</accession>
<dbReference type="SUPFAM" id="SSF54427">
    <property type="entry name" value="NTF2-like"/>
    <property type="match status" value="1"/>
</dbReference>
<gene>
    <name evidence="2" type="ORF">ACFQ1E_12550</name>
</gene>
<proteinExistence type="predicted"/>
<protein>
    <recommendedName>
        <fullName evidence="4">DUF4440 domain-containing protein</fullName>
    </recommendedName>
</protein>
<keyword evidence="1" id="KW-0732">Signal</keyword>
<dbReference type="InterPro" id="IPR032710">
    <property type="entry name" value="NTF2-like_dom_sf"/>
</dbReference>
<dbReference type="Gene3D" id="3.10.450.50">
    <property type="match status" value="1"/>
</dbReference>
<evidence type="ECO:0008006" key="4">
    <source>
        <dbReference type="Google" id="ProtNLM"/>
    </source>
</evidence>
<feature type="signal peptide" evidence="1">
    <location>
        <begin position="1"/>
        <end position="26"/>
    </location>
</feature>
<sequence length="192" mass="21193">MGMRRIRAGLLGLLLLFLLAPLPAAAQPAGEQIRAVIARWYEALARRDEGRPGQLTAPGFMSATPYVEYADTGSAALGPRVYTSLAATALKFSYDVDLIRADAVFARVQVWERGYFYAWAAQKTYERGAAASFVLERQEKDGRWLILAYQTSSQGIPPNKVTDPMPNLRALYYATQGKDRDPAKDAEAARAF</sequence>